<feature type="repeat" description="Hemopexin" evidence="1">
    <location>
        <begin position="95"/>
        <end position="143"/>
    </location>
</feature>
<feature type="transmembrane region" description="Helical" evidence="2">
    <location>
        <begin position="314"/>
        <end position="341"/>
    </location>
</feature>
<dbReference type="InterPro" id="IPR018487">
    <property type="entry name" value="Hemopexin-like_repeat"/>
</dbReference>
<evidence type="ECO:0000313" key="4">
    <source>
        <dbReference type="Proteomes" id="UP000288716"/>
    </source>
</evidence>
<name>A0A443SLR4_9ACAR</name>
<dbReference type="VEuPathDB" id="VectorBase:LDEU003590"/>
<dbReference type="AlphaFoldDB" id="A0A443SLR4"/>
<protein>
    <submittedName>
        <fullName evidence="3">Uncharacterized protein</fullName>
    </submittedName>
</protein>
<gene>
    <name evidence="3" type="ORF">B4U80_14857</name>
</gene>
<dbReference type="InterPro" id="IPR036375">
    <property type="entry name" value="Hemopexin-like_dom_sf"/>
</dbReference>
<accession>A0A443SLR4</accession>
<dbReference type="SUPFAM" id="SSF50923">
    <property type="entry name" value="Hemopexin-like domain"/>
    <property type="match status" value="1"/>
</dbReference>
<dbReference type="SMART" id="SM00120">
    <property type="entry name" value="HX"/>
    <property type="match status" value="2"/>
</dbReference>
<reference evidence="3 4" key="1">
    <citation type="journal article" date="2018" name="Gigascience">
        <title>Genomes of trombidid mites reveal novel predicted allergens and laterally-transferred genes associated with secondary metabolism.</title>
        <authorList>
            <person name="Dong X."/>
            <person name="Chaisiri K."/>
            <person name="Xia D."/>
            <person name="Armstrong S.D."/>
            <person name="Fang Y."/>
            <person name="Donnelly M.J."/>
            <person name="Kadowaki T."/>
            <person name="McGarry J.W."/>
            <person name="Darby A.C."/>
            <person name="Makepeace B.L."/>
        </authorList>
    </citation>
    <scope>NUCLEOTIDE SEQUENCE [LARGE SCALE GENOMIC DNA]</scope>
    <source>
        <strain evidence="3">UoL-UT</strain>
    </source>
</reference>
<dbReference type="PROSITE" id="PS51642">
    <property type="entry name" value="HEMOPEXIN_2"/>
    <property type="match status" value="1"/>
</dbReference>
<evidence type="ECO:0000256" key="1">
    <source>
        <dbReference type="PROSITE-ProRule" id="PRU01011"/>
    </source>
</evidence>
<keyword evidence="2" id="KW-1133">Transmembrane helix</keyword>
<dbReference type="EMBL" id="NCKV01001372">
    <property type="protein sequence ID" value="RWS28449.1"/>
    <property type="molecule type" value="Genomic_DNA"/>
</dbReference>
<dbReference type="Proteomes" id="UP000288716">
    <property type="component" value="Unassembled WGS sequence"/>
</dbReference>
<dbReference type="Gene3D" id="2.110.10.10">
    <property type="entry name" value="Hemopexin-like domain"/>
    <property type="match status" value="1"/>
</dbReference>
<evidence type="ECO:0000313" key="3">
    <source>
        <dbReference type="EMBL" id="RWS28449.1"/>
    </source>
</evidence>
<dbReference type="OrthoDB" id="10637205at2759"/>
<evidence type="ECO:0000256" key="2">
    <source>
        <dbReference type="SAM" id="Phobius"/>
    </source>
</evidence>
<organism evidence="3 4">
    <name type="scientific">Leptotrombidium deliense</name>
    <dbReference type="NCBI Taxonomy" id="299467"/>
    <lineage>
        <taxon>Eukaryota</taxon>
        <taxon>Metazoa</taxon>
        <taxon>Ecdysozoa</taxon>
        <taxon>Arthropoda</taxon>
        <taxon>Chelicerata</taxon>
        <taxon>Arachnida</taxon>
        <taxon>Acari</taxon>
        <taxon>Acariformes</taxon>
        <taxon>Trombidiformes</taxon>
        <taxon>Prostigmata</taxon>
        <taxon>Anystina</taxon>
        <taxon>Parasitengona</taxon>
        <taxon>Trombiculoidea</taxon>
        <taxon>Trombiculidae</taxon>
        <taxon>Leptotrombidium</taxon>
    </lineage>
</organism>
<keyword evidence="2" id="KW-0472">Membrane</keyword>
<sequence length="366" mass="41813">MAKFGVRVINVEPNFYATNIVKGGTEALRKLWDETDVSVRRDYGERYVNRIAKNFEESVCLIIRDKPEEVAEAVLESLIFSVTETKYCSFTECSNPKIDAIIWSYKTEPLSVYLFNENKFWKFNLKNRTLGEMQSISDVWPEVDTPLSSASAVKNRNASVSMDEDIIFIQDQQFWMYSNKNGFKKRNKLISKGTLKNKNFKEIVGFSGFSSNKSLSIKNAILCMNNSLSECQTKSKHSKGEFSMTIVEKSCKKLPITLKMKHCEAMAARPIQGKADDYYIVISFRDILYLYKKSDNLIEIDEMTVGTDVFKCDLGFLTIIIVALSLGAIIVLLVFVTIIFFKNDFLKKDNNTEQEINNNNNALSNN</sequence>
<keyword evidence="2" id="KW-0812">Transmembrane</keyword>
<keyword evidence="4" id="KW-1185">Reference proteome</keyword>
<proteinExistence type="predicted"/>
<comment type="caution">
    <text evidence="3">The sequence shown here is derived from an EMBL/GenBank/DDBJ whole genome shotgun (WGS) entry which is preliminary data.</text>
</comment>